<dbReference type="PANTHER" id="PTHR13832:SF827">
    <property type="entry name" value="PROTEIN PHOSPHATASE 1L"/>
    <property type="match status" value="1"/>
</dbReference>
<dbReference type="SMART" id="SM00331">
    <property type="entry name" value="PP2C_SIG"/>
    <property type="match status" value="1"/>
</dbReference>
<dbReference type="CDD" id="cd00143">
    <property type="entry name" value="PP2Cc"/>
    <property type="match status" value="1"/>
</dbReference>
<name>A0A9X0UIZ9_9PROT</name>
<protein>
    <submittedName>
        <fullName evidence="2">Serine/threonine-protein phosphatase</fullName>
    </submittedName>
</protein>
<evidence type="ECO:0000259" key="1">
    <source>
        <dbReference type="PROSITE" id="PS51746"/>
    </source>
</evidence>
<dbReference type="InterPro" id="IPR015655">
    <property type="entry name" value="PP2C"/>
</dbReference>
<proteinExistence type="predicted"/>
<dbReference type="SUPFAM" id="SSF81606">
    <property type="entry name" value="PP2C-like"/>
    <property type="match status" value="1"/>
</dbReference>
<organism evidence="2 3">
    <name type="scientific">Siccirubricoccus deserti</name>
    <dbReference type="NCBI Taxonomy" id="2013562"/>
    <lineage>
        <taxon>Bacteria</taxon>
        <taxon>Pseudomonadati</taxon>
        <taxon>Pseudomonadota</taxon>
        <taxon>Alphaproteobacteria</taxon>
        <taxon>Acetobacterales</taxon>
        <taxon>Roseomonadaceae</taxon>
        <taxon>Siccirubricoccus</taxon>
    </lineage>
</organism>
<dbReference type="PANTHER" id="PTHR13832">
    <property type="entry name" value="PROTEIN PHOSPHATASE 2C"/>
    <property type="match status" value="1"/>
</dbReference>
<dbReference type="InterPro" id="IPR001932">
    <property type="entry name" value="PPM-type_phosphatase-like_dom"/>
</dbReference>
<dbReference type="InterPro" id="IPR036457">
    <property type="entry name" value="PPM-type-like_dom_sf"/>
</dbReference>
<accession>A0A9X0UIZ9</accession>
<gene>
    <name evidence="2" type="ORF">H7965_19815</name>
</gene>
<comment type="caution">
    <text evidence="2">The sequence shown here is derived from an EMBL/GenBank/DDBJ whole genome shotgun (WGS) entry which is preliminary data.</text>
</comment>
<dbReference type="Gene3D" id="3.60.40.10">
    <property type="entry name" value="PPM-type phosphatase domain"/>
    <property type="match status" value="1"/>
</dbReference>
<evidence type="ECO:0000313" key="2">
    <source>
        <dbReference type="EMBL" id="MBC4017560.1"/>
    </source>
</evidence>
<reference evidence="2" key="1">
    <citation type="submission" date="2020-08" db="EMBL/GenBank/DDBJ databases">
        <authorList>
            <person name="Hu Y."/>
            <person name="Nguyen S.V."/>
            <person name="Li F."/>
            <person name="Fanning S."/>
        </authorList>
    </citation>
    <scope>NUCLEOTIDE SEQUENCE</scope>
    <source>
        <strain evidence="2">SYSU D8009</strain>
    </source>
</reference>
<dbReference type="AlphaFoldDB" id="A0A9X0UIZ9"/>
<feature type="domain" description="PPM-type phosphatase" evidence="1">
    <location>
        <begin position="4"/>
        <end position="232"/>
    </location>
</feature>
<dbReference type="Pfam" id="PF13672">
    <property type="entry name" value="PP2C_2"/>
    <property type="match status" value="1"/>
</dbReference>
<evidence type="ECO:0000313" key="3">
    <source>
        <dbReference type="Proteomes" id="UP000600101"/>
    </source>
</evidence>
<dbReference type="PROSITE" id="PS51746">
    <property type="entry name" value="PPM_2"/>
    <property type="match status" value="1"/>
</dbReference>
<keyword evidence="3" id="KW-1185">Reference proteome</keyword>
<sequence length="240" mass="25039">MVVRASGATDVGTVRKRNEDAFIDRSDIGLWAVADGAGGHGAGDVASAAVIAALAALPADLAPAEKLAEVRSRLAEVHAVLQQRAEDSESGIIATTVVVMLAHGEHFACLWAGDSRAYLLRDGALSRITRDHSLVQELVDQGTLAEEEAEKHPQANVITRAVGGSGELELDKVSGRFAVGDLVLLCTDGLFKALAEEEIGALLRDGAGPEELLARAIEKHARDNVTVVTLRAMAEVPAGG</sequence>
<dbReference type="SMART" id="SM00332">
    <property type="entry name" value="PP2Cc"/>
    <property type="match status" value="1"/>
</dbReference>
<dbReference type="GO" id="GO:0004722">
    <property type="term" value="F:protein serine/threonine phosphatase activity"/>
    <property type="evidence" value="ECO:0007669"/>
    <property type="project" value="InterPro"/>
</dbReference>
<dbReference type="EMBL" id="JACOMF010000030">
    <property type="protein sequence ID" value="MBC4017560.1"/>
    <property type="molecule type" value="Genomic_DNA"/>
</dbReference>
<dbReference type="Proteomes" id="UP000600101">
    <property type="component" value="Unassembled WGS sequence"/>
</dbReference>